<evidence type="ECO:0000256" key="12">
    <source>
        <dbReference type="ARBA" id="ARBA00032577"/>
    </source>
</evidence>
<dbReference type="CDD" id="cd00673">
    <property type="entry name" value="AlaRS_core"/>
    <property type="match status" value="1"/>
</dbReference>
<keyword evidence="10" id="KW-0648">Protein biosynthesis</keyword>
<organism evidence="15 16">
    <name type="scientific">Oryctes borbonicus</name>
    <dbReference type="NCBI Taxonomy" id="1629725"/>
    <lineage>
        <taxon>Eukaryota</taxon>
        <taxon>Metazoa</taxon>
        <taxon>Ecdysozoa</taxon>
        <taxon>Arthropoda</taxon>
        <taxon>Hexapoda</taxon>
        <taxon>Insecta</taxon>
        <taxon>Pterygota</taxon>
        <taxon>Neoptera</taxon>
        <taxon>Endopterygota</taxon>
        <taxon>Coleoptera</taxon>
        <taxon>Polyphaga</taxon>
        <taxon>Scarabaeiformia</taxon>
        <taxon>Scarabaeidae</taxon>
        <taxon>Dynastinae</taxon>
        <taxon>Oryctes</taxon>
    </lineage>
</organism>
<dbReference type="GO" id="GO:0005739">
    <property type="term" value="C:mitochondrion"/>
    <property type="evidence" value="ECO:0007669"/>
    <property type="project" value="TreeGrafter"/>
</dbReference>
<evidence type="ECO:0000256" key="9">
    <source>
        <dbReference type="ARBA" id="ARBA00022884"/>
    </source>
</evidence>
<comment type="caution">
    <text evidence="15">The sequence shown here is derived from an EMBL/GenBank/DDBJ whole genome shotgun (WGS) entry which is preliminary data.</text>
</comment>
<proteinExistence type="inferred from homology"/>
<keyword evidence="7" id="KW-0862">Zinc</keyword>
<dbReference type="InterPro" id="IPR018165">
    <property type="entry name" value="Ala-tRNA-synth_IIc_core"/>
</dbReference>
<dbReference type="FunFam" id="3.30.930.10:FF:000011">
    <property type="entry name" value="Alanine--tRNA ligase, cytoplasmic"/>
    <property type="match status" value="1"/>
</dbReference>
<keyword evidence="4" id="KW-0436">Ligase</keyword>
<dbReference type="Pfam" id="PF01411">
    <property type="entry name" value="tRNA-synt_2c"/>
    <property type="match status" value="1"/>
</dbReference>
<evidence type="ECO:0000313" key="15">
    <source>
        <dbReference type="EMBL" id="KRT79426.1"/>
    </source>
</evidence>
<keyword evidence="6" id="KW-0547">Nucleotide-binding</keyword>
<evidence type="ECO:0000256" key="3">
    <source>
        <dbReference type="ARBA" id="ARBA00022555"/>
    </source>
</evidence>
<evidence type="ECO:0000313" key="16">
    <source>
        <dbReference type="Proteomes" id="UP000051574"/>
    </source>
</evidence>
<protein>
    <recommendedName>
        <fullName evidence="2">alanine--tRNA ligase</fullName>
        <ecNumber evidence="2">6.1.1.7</ecNumber>
    </recommendedName>
    <alternativeName>
        <fullName evidence="12">Alanyl-tRNA synthetase</fullName>
    </alternativeName>
</protein>
<evidence type="ECO:0000256" key="6">
    <source>
        <dbReference type="ARBA" id="ARBA00022741"/>
    </source>
</evidence>
<dbReference type="SUPFAM" id="SSF55681">
    <property type="entry name" value="Class II aaRS and biotin synthetases"/>
    <property type="match status" value="1"/>
</dbReference>
<dbReference type="PROSITE" id="PS50860">
    <property type="entry name" value="AA_TRNA_LIGASE_II_ALA"/>
    <property type="match status" value="1"/>
</dbReference>
<accession>A0A0T6AWI2</accession>
<dbReference type="Proteomes" id="UP000051574">
    <property type="component" value="Unassembled WGS sequence"/>
</dbReference>
<evidence type="ECO:0000256" key="5">
    <source>
        <dbReference type="ARBA" id="ARBA00022723"/>
    </source>
</evidence>
<dbReference type="PANTHER" id="PTHR11777">
    <property type="entry name" value="ALANYL-TRNA SYNTHETASE"/>
    <property type="match status" value="1"/>
</dbReference>
<evidence type="ECO:0000256" key="2">
    <source>
        <dbReference type="ARBA" id="ARBA00013168"/>
    </source>
</evidence>
<dbReference type="GO" id="GO:0000049">
    <property type="term" value="F:tRNA binding"/>
    <property type="evidence" value="ECO:0007669"/>
    <property type="project" value="UniProtKB-KW"/>
</dbReference>
<evidence type="ECO:0000256" key="11">
    <source>
        <dbReference type="ARBA" id="ARBA00023146"/>
    </source>
</evidence>
<evidence type="ECO:0000256" key="10">
    <source>
        <dbReference type="ARBA" id="ARBA00022917"/>
    </source>
</evidence>
<name>A0A0T6AWI2_9SCAR</name>
<feature type="non-terminal residue" evidence="15">
    <location>
        <position position="1"/>
    </location>
</feature>
<evidence type="ECO:0000256" key="1">
    <source>
        <dbReference type="ARBA" id="ARBA00008226"/>
    </source>
</evidence>
<dbReference type="GO" id="GO:0004813">
    <property type="term" value="F:alanine-tRNA ligase activity"/>
    <property type="evidence" value="ECO:0007669"/>
    <property type="project" value="UniProtKB-EC"/>
</dbReference>
<evidence type="ECO:0000259" key="14">
    <source>
        <dbReference type="PROSITE" id="PS50860"/>
    </source>
</evidence>
<keyword evidence="16" id="KW-1185">Reference proteome</keyword>
<evidence type="ECO:0000256" key="4">
    <source>
        <dbReference type="ARBA" id="ARBA00022598"/>
    </source>
</evidence>
<keyword evidence="3" id="KW-0820">tRNA-binding</keyword>
<comment type="similarity">
    <text evidence="1">Belongs to the class-II aminoacyl-tRNA synthetase family.</text>
</comment>
<keyword evidence="5" id="KW-0479">Metal-binding</keyword>
<evidence type="ECO:0000256" key="8">
    <source>
        <dbReference type="ARBA" id="ARBA00022840"/>
    </source>
</evidence>
<evidence type="ECO:0000256" key="7">
    <source>
        <dbReference type="ARBA" id="ARBA00022833"/>
    </source>
</evidence>
<feature type="non-terminal residue" evidence="15">
    <location>
        <position position="238"/>
    </location>
</feature>
<comment type="catalytic activity">
    <reaction evidence="13">
        <text>tRNA(Ala) + L-alanine + ATP = L-alanyl-tRNA(Ala) + AMP + diphosphate</text>
        <dbReference type="Rhea" id="RHEA:12540"/>
        <dbReference type="Rhea" id="RHEA-COMP:9657"/>
        <dbReference type="Rhea" id="RHEA-COMP:9923"/>
        <dbReference type="ChEBI" id="CHEBI:30616"/>
        <dbReference type="ChEBI" id="CHEBI:33019"/>
        <dbReference type="ChEBI" id="CHEBI:57972"/>
        <dbReference type="ChEBI" id="CHEBI:78442"/>
        <dbReference type="ChEBI" id="CHEBI:78497"/>
        <dbReference type="ChEBI" id="CHEBI:456215"/>
        <dbReference type="EC" id="6.1.1.7"/>
    </reaction>
</comment>
<dbReference type="InterPro" id="IPR050058">
    <property type="entry name" value="Ala-tRNA_ligase"/>
</dbReference>
<dbReference type="GO" id="GO:0006419">
    <property type="term" value="P:alanyl-tRNA aminoacylation"/>
    <property type="evidence" value="ECO:0007669"/>
    <property type="project" value="InterPro"/>
</dbReference>
<reference evidence="15 16" key="1">
    <citation type="submission" date="2015-09" db="EMBL/GenBank/DDBJ databases">
        <title>Draft genome of the scarab beetle Oryctes borbonicus.</title>
        <authorList>
            <person name="Meyer J.M."/>
            <person name="Markov G.V."/>
            <person name="Baskaran P."/>
            <person name="Herrmann M."/>
            <person name="Sommer R.J."/>
            <person name="Roedelsperger C."/>
        </authorList>
    </citation>
    <scope>NUCLEOTIDE SEQUENCE [LARGE SCALE GENOMIC DNA]</scope>
    <source>
        <strain evidence="15">OB123</strain>
        <tissue evidence="15">Whole animal</tissue>
    </source>
</reference>
<dbReference type="EC" id="6.1.1.7" evidence="2"/>
<feature type="domain" description="Alanyl-transfer RNA synthetases family profile" evidence="14">
    <location>
        <begin position="21"/>
        <end position="238"/>
    </location>
</feature>
<keyword evidence="11 15" id="KW-0030">Aminoacyl-tRNA synthetase</keyword>
<dbReference type="GO" id="GO:0046872">
    <property type="term" value="F:metal ion binding"/>
    <property type="evidence" value="ECO:0007669"/>
    <property type="project" value="UniProtKB-KW"/>
</dbReference>
<dbReference type="InterPro" id="IPR045864">
    <property type="entry name" value="aa-tRNA-synth_II/BPL/LPL"/>
</dbReference>
<keyword evidence="9" id="KW-0694">RNA-binding</keyword>
<dbReference type="GO" id="GO:0002161">
    <property type="term" value="F:aminoacyl-tRNA deacylase activity"/>
    <property type="evidence" value="ECO:0007669"/>
    <property type="project" value="TreeGrafter"/>
</dbReference>
<dbReference type="Gene3D" id="3.30.930.10">
    <property type="entry name" value="Bira Bifunctional Protein, Domain 2"/>
    <property type="match status" value="1"/>
</dbReference>
<dbReference type="PANTHER" id="PTHR11777:SF9">
    <property type="entry name" value="ALANINE--TRNA LIGASE, CYTOPLASMIC"/>
    <property type="match status" value="1"/>
</dbReference>
<sequence>RNKKSSQNIIRHVSKYLDKDRMSKAVRQRFLDYFVNDNNHHFVRSSPVVPYCDPTVAFVNAGMNQFKGIFLGAQSPSYKKVANSQKCVRIGGKHNDLNIVGSDGSHHTFFEMLGNWSFGDYFKKEACELAWNLLTDVYKINKNALYVTYFNGDEKLGLKPDTECKEIWQSVGVEPERILPFGITDNFWEMGPTGPCGPCTEIHVDQRGFRNRAQFVNKGVHDLNEVWNIVFIQYNRNF</sequence>
<dbReference type="GO" id="GO:0005524">
    <property type="term" value="F:ATP binding"/>
    <property type="evidence" value="ECO:0007669"/>
    <property type="project" value="UniProtKB-KW"/>
</dbReference>
<gene>
    <name evidence="15" type="ORF">AMK59_8319</name>
</gene>
<evidence type="ECO:0000256" key="13">
    <source>
        <dbReference type="ARBA" id="ARBA00048300"/>
    </source>
</evidence>
<dbReference type="OrthoDB" id="2423964at2759"/>
<keyword evidence="8" id="KW-0067">ATP-binding</keyword>
<dbReference type="EMBL" id="LJIG01022653">
    <property type="protein sequence ID" value="KRT79426.1"/>
    <property type="molecule type" value="Genomic_DNA"/>
</dbReference>
<dbReference type="InterPro" id="IPR018164">
    <property type="entry name" value="Ala-tRNA-synth_IIc_N"/>
</dbReference>
<dbReference type="AlphaFoldDB" id="A0A0T6AWI2"/>